<comment type="caution">
    <text evidence="2">The sequence shown here is derived from an EMBL/GenBank/DDBJ whole genome shotgun (WGS) entry which is preliminary data.</text>
</comment>
<reference evidence="3" key="1">
    <citation type="submission" date="2015-12" db="EMBL/GenBank/DDBJ databases">
        <authorList>
            <person name="Zhang G."/>
            <person name="Stingl U."/>
        </authorList>
    </citation>
    <scope>NUCLEOTIDE SEQUENCE [LARGE SCALE GENOMIC DNA]</scope>
    <source>
        <strain evidence="3">ZGT118</strain>
    </source>
</reference>
<dbReference type="OrthoDB" id="9804723at2"/>
<evidence type="ECO:0000313" key="2">
    <source>
        <dbReference type="EMBL" id="KUJ73398.1"/>
    </source>
</evidence>
<accession>A0A0X3TC98</accession>
<dbReference type="Pfam" id="PF12697">
    <property type="entry name" value="Abhydrolase_6"/>
    <property type="match status" value="1"/>
</dbReference>
<dbReference type="Proteomes" id="UP000053791">
    <property type="component" value="Unassembled WGS sequence"/>
</dbReference>
<organism evidence="2 3">
    <name type="scientific">Ruegeria marisrubri</name>
    <dbReference type="NCBI Taxonomy" id="1685379"/>
    <lineage>
        <taxon>Bacteria</taxon>
        <taxon>Pseudomonadati</taxon>
        <taxon>Pseudomonadota</taxon>
        <taxon>Alphaproteobacteria</taxon>
        <taxon>Rhodobacterales</taxon>
        <taxon>Roseobacteraceae</taxon>
        <taxon>Ruegeria</taxon>
    </lineage>
</organism>
<keyword evidence="3" id="KW-1185">Reference proteome</keyword>
<dbReference type="PANTHER" id="PTHR43798">
    <property type="entry name" value="MONOACYLGLYCEROL LIPASE"/>
    <property type="match status" value="1"/>
</dbReference>
<dbReference type="InterPro" id="IPR029058">
    <property type="entry name" value="AB_hydrolase_fold"/>
</dbReference>
<proteinExistence type="predicted"/>
<feature type="domain" description="AB hydrolase-1" evidence="1">
    <location>
        <begin position="23"/>
        <end position="261"/>
    </location>
</feature>
<dbReference type="PRINTS" id="PR00111">
    <property type="entry name" value="ABHYDROLASE"/>
</dbReference>
<keyword evidence="2" id="KW-0378">Hydrolase</keyword>
<sequence length="270" mass="29772">MKDLPVLPQPVHVRELGQGPRRVLALHCTIAHSGAWKGLAERLAQEATFIAPDMLSHGRSPDWDRQGDFYDRITEIARTQLTEPMDVIGHSFGAAVALRLAAEHPDLVRSAVLVEPVFFAVAKQDAPELIDKHHHDAEPYLDALAEGDEAMAARLFNRMWSTDDSPRWPQLPESTRAAMIRGIHVVPTVEQALFADRVGLLQPGILDRATMPILLMRGSLTHPVIAAINEGLARRFPDATSVVVEGAGHMLPITHPTETAEHVRALWARV</sequence>
<dbReference type="InterPro" id="IPR050266">
    <property type="entry name" value="AB_hydrolase_sf"/>
</dbReference>
<evidence type="ECO:0000259" key="1">
    <source>
        <dbReference type="Pfam" id="PF12697"/>
    </source>
</evidence>
<dbReference type="SUPFAM" id="SSF53474">
    <property type="entry name" value="alpha/beta-Hydrolases"/>
    <property type="match status" value="1"/>
</dbReference>
<protein>
    <submittedName>
        <fullName evidence="2">Alpha/beta hydrolase</fullName>
    </submittedName>
</protein>
<dbReference type="Gene3D" id="3.40.50.1820">
    <property type="entry name" value="alpha/beta hydrolase"/>
    <property type="match status" value="1"/>
</dbReference>
<dbReference type="InterPro" id="IPR000073">
    <property type="entry name" value="AB_hydrolase_1"/>
</dbReference>
<dbReference type="RefSeq" id="WP_068349847.1">
    <property type="nucleotide sequence ID" value="NZ_LQBQ01000038.1"/>
</dbReference>
<dbReference type="EMBL" id="LQBQ01000038">
    <property type="protein sequence ID" value="KUJ73398.1"/>
    <property type="molecule type" value="Genomic_DNA"/>
</dbReference>
<dbReference type="STRING" id="1685379.AVO45_15045"/>
<dbReference type="GO" id="GO:0016787">
    <property type="term" value="F:hydrolase activity"/>
    <property type="evidence" value="ECO:0007669"/>
    <property type="project" value="UniProtKB-KW"/>
</dbReference>
<gene>
    <name evidence="2" type="ORF">AVO45_15045</name>
</gene>
<evidence type="ECO:0000313" key="3">
    <source>
        <dbReference type="Proteomes" id="UP000053791"/>
    </source>
</evidence>
<name>A0A0X3TC98_9RHOB</name>
<dbReference type="AlphaFoldDB" id="A0A0X3TC98"/>